<dbReference type="InterPro" id="IPR000477">
    <property type="entry name" value="RT_dom"/>
</dbReference>
<dbReference type="InterPro" id="IPR043502">
    <property type="entry name" value="DNA/RNA_pol_sf"/>
</dbReference>
<reference evidence="2" key="2">
    <citation type="submission" date="2025-08" db="UniProtKB">
        <authorList>
            <consortium name="Ensembl"/>
        </authorList>
    </citation>
    <scope>IDENTIFICATION</scope>
</reference>
<dbReference type="SUPFAM" id="SSF56672">
    <property type="entry name" value="DNA/RNA polymerases"/>
    <property type="match status" value="1"/>
</dbReference>
<organism evidence="2 3">
    <name type="scientific">Oncorhynchus mykiss</name>
    <name type="common">Rainbow trout</name>
    <name type="synonym">Salmo gairdneri</name>
    <dbReference type="NCBI Taxonomy" id="8022"/>
    <lineage>
        <taxon>Eukaryota</taxon>
        <taxon>Metazoa</taxon>
        <taxon>Chordata</taxon>
        <taxon>Craniata</taxon>
        <taxon>Vertebrata</taxon>
        <taxon>Euteleostomi</taxon>
        <taxon>Actinopterygii</taxon>
        <taxon>Neopterygii</taxon>
        <taxon>Teleostei</taxon>
        <taxon>Protacanthopterygii</taxon>
        <taxon>Salmoniformes</taxon>
        <taxon>Salmonidae</taxon>
        <taxon>Salmoninae</taxon>
        <taxon>Oncorhynchus</taxon>
    </lineage>
</organism>
<evidence type="ECO:0000313" key="2">
    <source>
        <dbReference type="Ensembl" id="ENSOMYP00000119275.1"/>
    </source>
</evidence>
<evidence type="ECO:0000259" key="1">
    <source>
        <dbReference type="PROSITE" id="PS50878"/>
    </source>
</evidence>
<reference evidence="2" key="1">
    <citation type="submission" date="2020-07" db="EMBL/GenBank/DDBJ databases">
        <title>A long reads based de novo assembly of the rainbow trout Arlee double haploid line genome.</title>
        <authorList>
            <person name="Gao G."/>
            <person name="Palti Y."/>
        </authorList>
    </citation>
    <scope>NUCLEOTIDE SEQUENCE [LARGE SCALE GENOMIC DNA]</scope>
</reference>
<name>A0A8K9WRI9_ONCMY</name>
<dbReference type="Proteomes" id="UP000694395">
    <property type="component" value="Chromosome 7"/>
</dbReference>
<evidence type="ECO:0000313" key="3">
    <source>
        <dbReference type="Proteomes" id="UP000694395"/>
    </source>
</evidence>
<dbReference type="CDD" id="cd01650">
    <property type="entry name" value="RT_nLTR_like"/>
    <property type="match status" value="1"/>
</dbReference>
<feature type="domain" description="Reverse transcriptase" evidence="1">
    <location>
        <begin position="38"/>
        <end position="243"/>
    </location>
</feature>
<dbReference type="Ensembl" id="ENSOMYT00000166686.1">
    <property type="protein sequence ID" value="ENSOMYP00000119275.1"/>
    <property type="gene ID" value="ENSOMYG00000077505.1"/>
</dbReference>
<sequence length="243" mass="27302">MEAIKAFPPGKAAGPDGCEFYKTVSEALAPLLLRMFTDSTEINILPKSLYEATICVMLKRGRETTDPANYRPIALLNFDKNIITKVLADRLNKHATTIIHPDQTGFIPGRFSFSNVRRLLSILYANQGRGSRAAVISLDAQKAFYQIEWSYMFEALTRFGFGDSFITWVKMLYACPTSSILTNNDTSSLFELQRSVQKGCPLSPLLFAVTLEPLVTQIRAHPNIQGLKVGNIEMFSLPRYLYF</sequence>
<keyword evidence="3" id="KW-1185">Reference proteome</keyword>
<protein>
    <recommendedName>
        <fullName evidence="1">Reverse transcriptase domain-containing protein</fullName>
    </recommendedName>
</protein>
<reference evidence="2" key="3">
    <citation type="submission" date="2025-09" db="UniProtKB">
        <authorList>
            <consortium name="Ensembl"/>
        </authorList>
    </citation>
    <scope>IDENTIFICATION</scope>
</reference>
<dbReference type="GeneTree" id="ENSGT00940000163630"/>
<dbReference type="PANTHER" id="PTHR19446">
    <property type="entry name" value="REVERSE TRANSCRIPTASES"/>
    <property type="match status" value="1"/>
</dbReference>
<dbReference type="AlphaFoldDB" id="A0A8K9WRI9"/>
<accession>A0A8K9WRI9</accession>
<proteinExistence type="predicted"/>
<dbReference type="Pfam" id="PF00078">
    <property type="entry name" value="RVT_1"/>
    <property type="match status" value="1"/>
</dbReference>
<dbReference type="PROSITE" id="PS50878">
    <property type="entry name" value="RT_POL"/>
    <property type="match status" value="1"/>
</dbReference>